<protein>
    <submittedName>
        <fullName evidence="1">Uncharacterized protein</fullName>
    </submittedName>
</protein>
<gene>
    <name evidence="1" type="ORF">LCGC14_2562570</name>
</gene>
<dbReference type="EMBL" id="LAZR01042334">
    <property type="protein sequence ID" value="KKL09767.1"/>
    <property type="molecule type" value="Genomic_DNA"/>
</dbReference>
<organism evidence="1">
    <name type="scientific">marine sediment metagenome</name>
    <dbReference type="NCBI Taxonomy" id="412755"/>
    <lineage>
        <taxon>unclassified sequences</taxon>
        <taxon>metagenomes</taxon>
        <taxon>ecological metagenomes</taxon>
    </lineage>
</organism>
<sequence length="45" mass="5257">MTYADLIKILNKELKLNITGIKIMGSWIEDKEVESVKLCYEVKQK</sequence>
<proteinExistence type="predicted"/>
<name>A0A0F9B7L5_9ZZZZ</name>
<accession>A0A0F9B7L5</accession>
<comment type="caution">
    <text evidence="1">The sequence shown here is derived from an EMBL/GenBank/DDBJ whole genome shotgun (WGS) entry which is preliminary data.</text>
</comment>
<reference evidence="1" key="1">
    <citation type="journal article" date="2015" name="Nature">
        <title>Complex archaea that bridge the gap between prokaryotes and eukaryotes.</title>
        <authorList>
            <person name="Spang A."/>
            <person name="Saw J.H."/>
            <person name="Jorgensen S.L."/>
            <person name="Zaremba-Niedzwiedzka K."/>
            <person name="Martijn J."/>
            <person name="Lind A.E."/>
            <person name="van Eijk R."/>
            <person name="Schleper C."/>
            <person name="Guy L."/>
            <person name="Ettema T.J."/>
        </authorList>
    </citation>
    <scope>NUCLEOTIDE SEQUENCE</scope>
</reference>
<dbReference type="AlphaFoldDB" id="A0A0F9B7L5"/>
<evidence type="ECO:0000313" key="1">
    <source>
        <dbReference type="EMBL" id="KKL09767.1"/>
    </source>
</evidence>